<protein>
    <submittedName>
        <fullName evidence="1">Uncharacterized protein</fullName>
    </submittedName>
</protein>
<reference evidence="1 2" key="1">
    <citation type="submission" date="2023-02" db="EMBL/GenBank/DDBJ databases">
        <title>Entomopathogenic bacteria.</title>
        <authorList>
            <person name="Machado R.A."/>
        </authorList>
    </citation>
    <scope>NUCLEOTIDE SEQUENCE [LARGE SCALE GENOMIC DNA]</scope>
    <source>
        <strain evidence="1 2">XENO-7</strain>
    </source>
</reference>
<sequence>MPITQEELNEFNLEHGIPDSIELLSTSDYRDIVKSEAYFYEDPHGFLVHTLSNQVIAKNTEQLDVIIEQLLEFRTKIPRTEKQLSEK</sequence>
<evidence type="ECO:0000313" key="1">
    <source>
        <dbReference type="EMBL" id="MDC9621524.1"/>
    </source>
</evidence>
<gene>
    <name evidence="1" type="ORF">PSI22_07695</name>
</gene>
<dbReference type="Proteomes" id="UP001214757">
    <property type="component" value="Unassembled WGS sequence"/>
</dbReference>
<organism evidence="1 2">
    <name type="scientific">Xenorhabdus aichiensis</name>
    <dbReference type="NCBI Taxonomy" id="3025874"/>
    <lineage>
        <taxon>Bacteria</taxon>
        <taxon>Pseudomonadati</taxon>
        <taxon>Pseudomonadota</taxon>
        <taxon>Gammaproteobacteria</taxon>
        <taxon>Enterobacterales</taxon>
        <taxon>Morganellaceae</taxon>
        <taxon>Xenorhabdus</taxon>
    </lineage>
</organism>
<evidence type="ECO:0000313" key="2">
    <source>
        <dbReference type="Proteomes" id="UP001214757"/>
    </source>
</evidence>
<name>A0ABT5M1H7_9GAMM</name>
<accession>A0ABT5M1H7</accession>
<dbReference type="EMBL" id="JAQRFO010000012">
    <property type="protein sequence ID" value="MDC9621524.1"/>
    <property type="molecule type" value="Genomic_DNA"/>
</dbReference>
<keyword evidence="2" id="KW-1185">Reference proteome</keyword>
<comment type="caution">
    <text evidence="1">The sequence shown here is derived from an EMBL/GenBank/DDBJ whole genome shotgun (WGS) entry which is preliminary data.</text>
</comment>
<dbReference type="RefSeq" id="WP_273579255.1">
    <property type="nucleotide sequence ID" value="NZ_JAQRFO010000012.1"/>
</dbReference>
<proteinExistence type="predicted"/>